<evidence type="ECO:0000313" key="5">
    <source>
        <dbReference type="EMBL" id="CUH44026.1"/>
    </source>
</evidence>
<dbReference type="PANTHER" id="PTHR35527:SF2">
    <property type="entry name" value="HYDROLASE"/>
    <property type="match status" value="1"/>
</dbReference>
<dbReference type="EC" id="3.5.1.24" evidence="5"/>
<dbReference type="Gene3D" id="3.60.60.10">
    <property type="entry name" value="Penicillin V Acylase, Chain A"/>
    <property type="match status" value="1"/>
</dbReference>
<dbReference type="EMBL" id="CYPS01000043">
    <property type="protein sequence ID" value="CUH44026.1"/>
    <property type="molecule type" value="Genomic_DNA"/>
</dbReference>
<dbReference type="InterPro" id="IPR029055">
    <property type="entry name" value="Ntn_hydrolases_N"/>
</dbReference>
<feature type="signal peptide" evidence="3">
    <location>
        <begin position="1"/>
        <end position="22"/>
    </location>
</feature>
<reference evidence="6" key="1">
    <citation type="submission" date="2015-09" db="EMBL/GenBank/DDBJ databases">
        <authorList>
            <person name="Rodrigo-Torres L."/>
            <person name="Arahal D.R."/>
        </authorList>
    </citation>
    <scope>NUCLEOTIDE SEQUENCE [LARGE SCALE GENOMIC DNA]</scope>
    <source>
        <strain evidence="6">CECT 4293</strain>
    </source>
</reference>
<proteinExistence type="inferred from homology"/>
<evidence type="ECO:0000256" key="1">
    <source>
        <dbReference type="ARBA" id="ARBA00006625"/>
    </source>
</evidence>
<gene>
    <name evidence="5" type="primary">cbh_2</name>
    <name evidence="5" type="ORF">RUM4293_02923</name>
</gene>
<dbReference type="PROSITE" id="PS51257">
    <property type="entry name" value="PROKAR_LIPOPROTEIN"/>
    <property type="match status" value="1"/>
</dbReference>
<comment type="similarity">
    <text evidence="1">Belongs to the peptidase C59 family.</text>
</comment>
<evidence type="ECO:0000259" key="4">
    <source>
        <dbReference type="Pfam" id="PF02275"/>
    </source>
</evidence>
<feature type="domain" description="Choloylglycine hydrolase/NAAA C-terminal" evidence="4">
    <location>
        <begin position="23"/>
        <end position="309"/>
    </location>
</feature>
<dbReference type="CDD" id="cd01902">
    <property type="entry name" value="Ntn_CGH"/>
    <property type="match status" value="1"/>
</dbReference>
<sequence>MCVKILVASTLTVVLAASSAIACSRIVYETADGSYLTGRTLDWFEDTSTDIWACPRGMDRDGGAGENSVEWTSKYGSVVATIYDEATVDGMNDGGLVGNALYLAEADYGTENAEDKPLLSVGGWLQYFLDNYATVEEAVAAMEQEPFVIVAPMLPSGHEAGGHIALSDASGDSAIFEYLDGELVIHHGREFTVMTNSPTFDEQLAITTYWGEVNGLSFLPGTHRSSDRFARLSWNLNAVPSFEDKNDATAAVFSLVRSISVPFGVTDPERPNIASTTWRTVADHELGRYYYESVFSPTLFWVDIENLDLSEGASTLKLELGEKPILAGEVSASFEPSEPFLFLGDT</sequence>
<evidence type="ECO:0000313" key="6">
    <source>
        <dbReference type="Proteomes" id="UP000050786"/>
    </source>
</evidence>
<evidence type="ECO:0000256" key="2">
    <source>
        <dbReference type="ARBA" id="ARBA00022801"/>
    </source>
</evidence>
<keyword evidence="2 5" id="KW-0378">Hydrolase</keyword>
<organism evidence="5 6">
    <name type="scientific">Ruegeria atlantica</name>
    <dbReference type="NCBI Taxonomy" id="81569"/>
    <lineage>
        <taxon>Bacteria</taxon>
        <taxon>Pseudomonadati</taxon>
        <taxon>Pseudomonadota</taxon>
        <taxon>Alphaproteobacteria</taxon>
        <taxon>Rhodobacterales</taxon>
        <taxon>Roseobacteraceae</taxon>
        <taxon>Ruegeria</taxon>
    </lineage>
</organism>
<dbReference type="InterPro" id="IPR029132">
    <property type="entry name" value="CBAH/NAAA_C"/>
</dbReference>
<keyword evidence="3" id="KW-0732">Signal</keyword>
<dbReference type="PANTHER" id="PTHR35527">
    <property type="entry name" value="CHOLOYLGLYCINE HYDROLASE"/>
    <property type="match status" value="1"/>
</dbReference>
<accession>A0A0P1E735</accession>
<protein>
    <submittedName>
        <fullName evidence="5">Choloylglycine hydrolase</fullName>
        <ecNumber evidence="5">3.5.1.24</ecNumber>
    </submittedName>
</protein>
<dbReference type="AlphaFoldDB" id="A0A0P1E735"/>
<dbReference type="SUPFAM" id="SSF56235">
    <property type="entry name" value="N-terminal nucleophile aminohydrolases (Ntn hydrolases)"/>
    <property type="match status" value="1"/>
</dbReference>
<name>A0A0P1E735_9RHOB</name>
<dbReference type="GO" id="GO:0045302">
    <property type="term" value="F:choloylglycine hydrolase activity"/>
    <property type="evidence" value="ECO:0007669"/>
    <property type="project" value="UniProtKB-EC"/>
</dbReference>
<dbReference type="Proteomes" id="UP000050786">
    <property type="component" value="Unassembled WGS sequence"/>
</dbReference>
<feature type="chain" id="PRO_5006061275" evidence="3">
    <location>
        <begin position="23"/>
        <end position="346"/>
    </location>
</feature>
<keyword evidence="6" id="KW-1185">Reference proteome</keyword>
<evidence type="ECO:0000256" key="3">
    <source>
        <dbReference type="SAM" id="SignalP"/>
    </source>
</evidence>
<dbReference type="InterPro" id="IPR052193">
    <property type="entry name" value="Peptidase_C59"/>
</dbReference>
<dbReference type="Pfam" id="PF02275">
    <property type="entry name" value="CBAH"/>
    <property type="match status" value="1"/>
</dbReference>